<keyword evidence="3" id="KW-0227">DNA damage</keyword>
<dbReference type="PANTHER" id="PTHR11070:SF55">
    <property type="entry name" value="DNA 3'-5' HELICASE"/>
    <property type="match status" value="1"/>
</dbReference>
<feature type="domain" description="UvrD-like helicase C-terminal" evidence="17">
    <location>
        <begin position="346"/>
        <end position="670"/>
    </location>
</feature>
<dbReference type="SUPFAM" id="SSF52540">
    <property type="entry name" value="P-loop containing nucleoside triphosphate hydrolases"/>
    <property type="match status" value="1"/>
</dbReference>
<evidence type="ECO:0000256" key="12">
    <source>
        <dbReference type="ARBA" id="ARBA00034808"/>
    </source>
</evidence>
<organism evidence="18 19">
    <name type="scientific">Brachybacterium endophyticum</name>
    <dbReference type="NCBI Taxonomy" id="2182385"/>
    <lineage>
        <taxon>Bacteria</taxon>
        <taxon>Bacillati</taxon>
        <taxon>Actinomycetota</taxon>
        <taxon>Actinomycetes</taxon>
        <taxon>Micrococcales</taxon>
        <taxon>Dermabacteraceae</taxon>
        <taxon>Brachybacterium</taxon>
    </lineage>
</organism>
<keyword evidence="6" id="KW-0269">Exonuclease</keyword>
<evidence type="ECO:0000256" key="6">
    <source>
        <dbReference type="ARBA" id="ARBA00022839"/>
    </source>
</evidence>
<dbReference type="InterPro" id="IPR000212">
    <property type="entry name" value="DNA_helicase_UvrD/REP"/>
</dbReference>
<dbReference type="Gene3D" id="1.10.486.10">
    <property type="entry name" value="PCRA, domain 4"/>
    <property type="match status" value="1"/>
</dbReference>
<dbReference type="OrthoDB" id="4812256at2"/>
<dbReference type="Pfam" id="PF13361">
    <property type="entry name" value="UvrD_C"/>
    <property type="match status" value="2"/>
</dbReference>
<comment type="catalytic activity">
    <reaction evidence="11">
        <text>Couples ATP hydrolysis with the unwinding of duplex DNA by translocating in the 3'-5' direction.</text>
        <dbReference type="EC" id="5.6.2.4"/>
    </reaction>
</comment>
<evidence type="ECO:0000256" key="4">
    <source>
        <dbReference type="ARBA" id="ARBA00022801"/>
    </source>
</evidence>
<gene>
    <name evidence="18" type="ORF">DEO23_07960</name>
</gene>
<dbReference type="PROSITE" id="PS51217">
    <property type="entry name" value="UVRD_HELICASE_CTER"/>
    <property type="match status" value="1"/>
</dbReference>
<feature type="compositionally biased region" description="Low complexity" evidence="15">
    <location>
        <begin position="414"/>
        <end position="428"/>
    </location>
</feature>
<dbReference type="SUPFAM" id="SSF52980">
    <property type="entry name" value="Restriction endonuclease-like"/>
    <property type="match status" value="1"/>
</dbReference>
<dbReference type="EC" id="5.6.2.4" evidence="12"/>
<keyword evidence="8" id="KW-0238">DNA-binding</keyword>
<evidence type="ECO:0000259" key="17">
    <source>
        <dbReference type="PROSITE" id="PS51217"/>
    </source>
</evidence>
<evidence type="ECO:0000313" key="18">
    <source>
        <dbReference type="EMBL" id="PWH07065.1"/>
    </source>
</evidence>
<keyword evidence="9" id="KW-0234">DNA repair</keyword>
<dbReference type="InterPro" id="IPR038726">
    <property type="entry name" value="PDDEXK_AddAB-type"/>
</dbReference>
<keyword evidence="7 14" id="KW-0067">ATP-binding</keyword>
<evidence type="ECO:0000256" key="9">
    <source>
        <dbReference type="ARBA" id="ARBA00023204"/>
    </source>
</evidence>
<dbReference type="GO" id="GO:0043138">
    <property type="term" value="F:3'-5' DNA helicase activity"/>
    <property type="evidence" value="ECO:0007669"/>
    <property type="project" value="UniProtKB-EC"/>
</dbReference>
<comment type="catalytic activity">
    <reaction evidence="13">
        <text>ATP + H2O = ADP + phosphate + H(+)</text>
        <dbReference type="Rhea" id="RHEA:13065"/>
        <dbReference type="ChEBI" id="CHEBI:15377"/>
        <dbReference type="ChEBI" id="CHEBI:15378"/>
        <dbReference type="ChEBI" id="CHEBI:30616"/>
        <dbReference type="ChEBI" id="CHEBI:43474"/>
        <dbReference type="ChEBI" id="CHEBI:456216"/>
        <dbReference type="EC" id="5.6.2.4"/>
    </reaction>
</comment>
<evidence type="ECO:0000256" key="13">
    <source>
        <dbReference type="ARBA" id="ARBA00048988"/>
    </source>
</evidence>
<dbReference type="PROSITE" id="PS51198">
    <property type="entry name" value="UVRD_HELICASE_ATP_BIND"/>
    <property type="match status" value="1"/>
</dbReference>
<evidence type="ECO:0000256" key="5">
    <source>
        <dbReference type="ARBA" id="ARBA00022806"/>
    </source>
</evidence>
<evidence type="ECO:0000313" key="19">
    <source>
        <dbReference type="Proteomes" id="UP000245590"/>
    </source>
</evidence>
<keyword evidence="4 14" id="KW-0378">Hydrolase</keyword>
<keyword evidence="5 14" id="KW-0347">Helicase</keyword>
<sequence length="1108" mass="120258">MGRPAPTPEQTAVIEAPLAPMLVVAGAGSGKTETMASRVVWLIANGHVEPRQVLGLTFTRKAAHELAERIAGRLSTLASVLRAEGLPLPRGLARAGQDLLGQDVQVHTYNGFALDLVREHALRVGLDPEFTMMSPSAAWQLAHELVEAADDTLALDASPASLTAALVSLTSSLADHLVSPAELAAELRAIREHLAQIPLQVSGRRRTTPKDVAAVVSACEQRLELIGLIEEFARVRTERSALEFSDQVHLAARIAREVPGAGRLARELHPVVLLDEFQDTSVAQLRMLADLFGPGHAACAVGDPQQAIYGWRGASAASLDGFARSFASETQEVLQRTLSTSWRNDRAVLDVANRVAAPLRSASTAITIPELQVRPGAGEGTVHVHEAADEQTEARAIAAWIRRRRGPEVRGDDSSSSGPDTTSTPLPSAAVLVRARRQIPPIVEALEEAGLPVQVMGLGGLLDRPEVADVRALLECVHDPSRGDWLMRLLAGPRFRLGSRDIAVLGRWRERLGARRRRGVGEAGTVDDADEMSLIDAVDDLPPADWADSEGRSLSAAARERLLDLQGMLRHLRRRLALPLPDLVHEAVRALDLDLTLLADADSSPALGGLPALREHAAAFERTAQRPGLGPFLALLEISEDQEAGLSMGAGQADPDPDAVTVVTMHSAKGLEWDLVAVAGLSEGSVPSYDLRRARTTEDGTVRVADSGWLGKLADASIPSSLRGDADILPQLDWAAADTQVDAESLIQQFRFDQGEESLREDRRLMYVAVTRAREDLLLSSCAWRTGAAKPRPRSRYLREVLPQVPAPFQVLEDVPEKNPLDALLLEAEWPPPPGEAEQRRHEAERLLAAASEGDLPEVPEDAELAEQTRRVLADLAERREQLTVRSPARLSASQIVARAQDPQAAARAMLRPLPRRPSRSARRGTAFHAWIEQRLEGGALLDLEDIAEFADLEEQEQDRTQDRADADAGADTDAAALARMRESFESSPYASQVPIAVEEPVTTRIGPLAIRGVIDAVFPDPEHPDGVVILDWKTGSPPTGARRRARALQLSVYRLAWHERTGMPLSRIRTVFYYVADGVSHEVTHHPSRSSMERMLLAADEETSPER</sequence>
<dbReference type="EMBL" id="QFKX01000002">
    <property type="protein sequence ID" value="PWH07065.1"/>
    <property type="molecule type" value="Genomic_DNA"/>
</dbReference>
<evidence type="ECO:0000256" key="14">
    <source>
        <dbReference type="PROSITE-ProRule" id="PRU00560"/>
    </source>
</evidence>
<evidence type="ECO:0000256" key="8">
    <source>
        <dbReference type="ARBA" id="ARBA00023125"/>
    </source>
</evidence>
<accession>A0A2U2RMP9</accession>
<dbReference type="GO" id="GO:0003677">
    <property type="term" value="F:DNA binding"/>
    <property type="evidence" value="ECO:0007669"/>
    <property type="project" value="UniProtKB-KW"/>
</dbReference>
<feature type="binding site" evidence="14">
    <location>
        <begin position="25"/>
        <end position="32"/>
    </location>
    <ligand>
        <name>ATP</name>
        <dbReference type="ChEBI" id="CHEBI:30616"/>
    </ligand>
</feature>
<feature type="region of interest" description="Disordered" evidence="15">
    <location>
        <begin position="405"/>
        <end position="428"/>
    </location>
</feature>
<dbReference type="PANTHER" id="PTHR11070">
    <property type="entry name" value="UVRD / RECB / PCRA DNA HELICASE FAMILY MEMBER"/>
    <property type="match status" value="1"/>
</dbReference>
<dbReference type="Pfam" id="PF12705">
    <property type="entry name" value="PDDEXK_1"/>
    <property type="match status" value="1"/>
</dbReference>
<name>A0A2U2RMP9_9MICO</name>
<protein>
    <recommendedName>
        <fullName evidence="12">DNA 3'-5' helicase</fullName>
        <ecNumber evidence="12">5.6.2.4</ecNumber>
    </recommendedName>
</protein>
<dbReference type="CDD" id="cd17932">
    <property type="entry name" value="DEXQc_UvrD"/>
    <property type="match status" value="1"/>
</dbReference>
<dbReference type="AlphaFoldDB" id="A0A2U2RMP9"/>
<evidence type="ECO:0000256" key="15">
    <source>
        <dbReference type="SAM" id="MobiDB-lite"/>
    </source>
</evidence>
<evidence type="ECO:0000256" key="7">
    <source>
        <dbReference type="ARBA" id="ARBA00022840"/>
    </source>
</evidence>
<evidence type="ECO:0000256" key="10">
    <source>
        <dbReference type="ARBA" id="ARBA00023235"/>
    </source>
</evidence>
<feature type="domain" description="UvrD-like helicase ATP-binding" evidence="16">
    <location>
        <begin position="4"/>
        <end position="345"/>
    </location>
</feature>
<reference evidence="18 19" key="1">
    <citation type="submission" date="2018-05" db="EMBL/GenBank/DDBJ databases">
        <title>Brachybacterium sp. M1HQ-2T, whole genome shotgun sequence.</title>
        <authorList>
            <person name="Tuo L."/>
        </authorList>
    </citation>
    <scope>NUCLEOTIDE SEQUENCE [LARGE SCALE GENOMIC DNA]</scope>
    <source>
        <strain evidence="18 19">M1HQ-2</strain>
    </source>
</reference>
<dbReference type="InterPro" id="IPR011335">
    <property type="entry name" value="Restrct_endonuc-II-like"/>
</dbReference>
<evidence type="ECO:0000256" key="1">
    <source>
        <dbReference type="ARBA" id="ARBA00022722"/>
    </source>
</evidence>
<dbReference type="InterPro" id="IPR011604">
    <property type="entry name" value="PDDEXK-like_dom_sf"/>
</dbReference>
<dbReference type="Gene3D" id="3.40.50.300">
    <property type="entry name" value="P-loop containing nucleotide triphosphate hydrolases"/>
    <property type="match status" value="4"/>
</dbReference>
<dbReference type="GO" id="GO:0005524">
    <property type="term" value="F:ATP binding"/>
    <property type="evidence" value="ECO:0007669"/>
    <property type="project" value="UniProtKB-UniRule"/>
</dbReference>
<keyword evidence="19" id="KW-1185">Reference proteome</keyword>
<dbReference type="Proteomes" id="UP000245590">
    <property type="component" value="Unassembled WGS sequence"/>
</dbReference>
<dbReference type="GO" id="GO:0004527">
    <property type="term" value="F:exonuclease activity"/>
    <property type="evidence" value="ECO:0007669"/>
    <property type="project" value="UniProtKB-KW"/>
</dbReference>
<evidence type="ECO:0000259" key="16">
    <source>
        <dbReference type="PROSITE" id="PS51198"/>
    </source>
</evidence>
<keyword evidence="10" id="KW-0413">Isomerase</keyword>
<dbReference type="InterPro" id="IPR014017">
    <property type="entry name" value="DNA_helicase_UvrD-like_C"/>
</dbReference>
<dbReference type="Pfam" id="PF00580">
    <property type="entry name" value="UvrD-helicase"/>
    <property type="match status" value="1"/>
</dbReference>
<dbReference type="InterPro" id="IPR014016">
    <property type="entry name" value="UvrD-like_ATP-bd"/>
</dbReference>
<dbReference type="GO" id="GO:0005829">
    <property type="term" value="C:cytosol"/>
    <property type="evidence" value="ECO:0007669"/>
    <property type="project" value="TreeGrafter"/>
</dbReference>
<comment type="caution">
    <text evidence="18">The sequence shown here is derived from an EMBL/GenBank/DDBJ whole genome shotgun (WGS) entry which is preliminary data.</text>
</comment>
<evidence type="ECO:0000256" key="11">
    <source>
        <dbReference type="ARBA" id="ARBA00034617"/>
    </source>
</evidence>
<evidence type="ECO:0000256" key="3">
    <source>
        <dbReference type="ARBA" id="ARBA00022763"/>
    </source>
</evidence>
<dbReference type="GO" id="GO:0000725">
    <property type="term" value="P:recombinational repair"/>
    <property type="evidence" value="ECO:0007669"/>
    <property type="project" value="TreeGrafter"/>
</dbReference>
<keyword evidence="2 14" id="KW-0547">Nucleotide-binding</keyword>
<dbReference type="Gene3D" id="3.90.320.10">
    <property type="match status" value="1"/>
</dbReference>
<keyword evidence="1" id="KW-0540">Nuclease</keyword>
<dbReference type="InterPro" id="IPR027417">
    <property type="entry name" value="P-loop_NTPase"/>
</dbReference>
<proteinExistence type="predicted"/>
<evidence type="ECO:0000256" key="2">
    <source>
        <dbReference type="ARBA" id="ARBA00022741"/>
    </source>
</evidence>
<dbReference type="GO" id="GO:0033202">
    <property type="term" value="C:DNA helicase complex"/>
    <property type="evidence" value="ECO:0007669"/>
    <property type="project" value="TreeGrafter"/>
</dbReference>